<dbReference type="Proteomes" id="UP000248631">
    <property type="component" value="Unassembled WGS sequence"/>
</dbReference>
<dbReference type="Gene3D" id="3.40.50.1010">
    <property type="entry name" value="5'-nuclease"/>
    <property type="match status" value="1"/>
</dbReference>
<gene>
    <name evidence="1" type="ORF">RB24_06370</name>
</gene>
<comment type="caution">
    <text evidence="1">The sequence shown here is derived from an EMBL/GenBank/DDBJ whole genome shotgun (WGS) entry which is preliminary data.</text>
</comment>
<keyword evidence="2" id="KW-1185">Reference proteome</keyword>
<dbReference type="InterPro" id="IPR021799">
    <property type="entry name" value="PIN-like_prokaryotic"/>
</dbReference>
<evidence type="ECO:0000313" key="2">
    <source>
        <dbReference type="Proteomes" id="UP000248631"/>
    </source>
</evidence>
<organism evidence="1 2">
    <name type="scientific">Herbaspirillum rubrisubalbicans</name>
    <dbReference type="NCBI Taxonomy" id="80842"/>
    <lineage>
        <taxon>Bacteria</taxon>
        <taxon>Pseudomonadati</taxon>
        <taxon>Pseudomonadota</taxon>
        <taxon>Betaproteobacteria</taxon>
        <taxon>Burkholderiales</taxon>
        <taxon>Oxalobacteraceae</taxon>
        <taxon>Herbaspirillum</taxon>
    </lineage>
</organism>
<protein>
    <submittedName>
        <fullName evidence="1">Nucleotide-binding protein</fullName>
    </submittedName>
</protein>
<proteinExistence type="predicted"/>
<dbReference type="SUPFAM" id="SSF88723">
    <property type="entry name" value="PIN domain-like"/>
    <property type="match status" value="1"/>
</dbReference>
<sequence>MAKVYISDTNIWIDFHHASLLNELFKLPFSLCCTEFVAFELDEPDLKPLIQLGLIIEPLSGEEIQQLEQLTQQHNNPSLADMSCYYLAKERQMPLLTGDGKLRTLAKNESVQVHGALWLLDQLVAHKVVLPNRAAAALQTMLDNNARLPAAECRIRFEHWN</sequence>
<evidence type="ECO:0000313" key="1">
    <source>
        <dbReference type="EMBL" id="RAM65579.1"/>
    </source>
</evidence>
<reference evidence="1 2" key="1">
    <citation type="submission" date="2014-12" db="EMBL/GenBank/DDBJ databases">
        <title>Complete genome sequence of Herbaspirillum rubrisubalbicans Os38.</title>
        <authorList>
            <person name="Chen M."/>
            <person name="An Q."/>
        </authorList>
    </citation>
    <scope>NUCLEOTIDE SEQUENCE [LARGE SCALE GENOMIC DNA]</scope>
    <source>
        <strain evidence="1 2">Os38</strain>
    </source>
</reference>
<accession>A0ABX9C508</accession>
<dbReference type="InterPro" id="IPR029060">
    <property type="entry name" value="PIN-like_dom_sf"/>
</dbReference>
<dbReference type="Pfam" id="PF11848">
    <property type="entry name" value="DUF3368"/>
    <property type="match status" value="1"/>
</dbReference>
<dbReference type="RefSeq" id="WP_044531189.1">
    <property type="nucleotide sequence ID" value="NZ_JUGD01000007.1"/>
</dbReference>
<dbReference type="EMBL" id="JUGD01000007">
    <property type="protein sequence ID" value="RAM65579.1"/>
    <property type="molecule type" value="Genomic_DNA"/>
</dbReference>
<name>A0ABX9C508_9BURK</name>